<dbReference type="InterPro" id="IPR054180">
    <property type="entry name" value="H-NS-like_N"/>
</dbReference>
<keyword evidence="8" id="KW-1185">Reference proteome</keyword>
<accession>A0A662ZG82</accession>
<dbReference type="PANTHER" id="PTHR38097:SF2">
    <property type="entry name" value="DNA-BINDING PROTEIN STPA"/>
    <property type="match status" value="1"/>
</dbReference>
<dbReference type="GO" id="GO:0005829">
    <property type="term" value="C:cytosol"/>
    <property type="evidence" value="ECO:0007669"/>
    <property type="project" value="TreeGrafter"/>
</dbReference>
<dbReference type="Proteomes" id="UP000243745">
    <property type="component" value="Unassembled WGS sequence"/>
</dbReference>
<dbReference type="PIRSF" id="PIRSF002096">
    <property type="entry name" value="HnS"/>
    <property type="match status" value="1"/>
</dbReference>
<evidence type="ECO:0000256" key="4">
    <source>
        <dbReference type="ARBA" id="ARBA00023125"/>
    </source>
</evidence>
<comment type="similarity">
    <text evidence="2 5">Belongs to the histone-like protein H-NS family.</text>
</comment>
<dbReference type="GO" id="GO:0030527">
    <property type="term" value="F:structural constituent of chromatin"/>
    <property type="evidence" value="ECO:0007669"/>
    <property type="project" value="InterPro"/>
</dbReference>
<evidence type="ECO:0000313" key="7">
    <source>
        <dbReference type="EMBL" id="SFP14465.1"/>
    </source>
</evidence>
<organism evidence="7 8">
    <name type="scientific">Ruminobacter amylophilus</name>
    <dbReference type="NCBI Taxonomy" id="867"/>
    <lineage>
        <taxon>Bacteria</taxon>
        <taxon>Pseudomonadati</taxon>
        <taxon>Pseudomonadota</taxon>
        <taxon>Gammaproteobacteria</taxon>
        <taxon>Aeromonadales</taxon>
        <taxon>Succinivibrionaceae</taxon>
        <taxon>Ruminobacter</taxon>
    </lineage>
</organism>
<evidence type="ECO:0000313" key="8">
    <source>
        <dbReference type="Proteomes" id="UP000243745"/>
    </source>
</evidence>
<keyword evidence="3" id="KW-0963">Cytoplasm</keyword>
<dbReference type="Pfam" id="PF00816">
    <property type="entry name" value="Histone_HNS"/>
    <property type="match status" value="1"/>
</dbReference>
<name>A0A662ZG82_9GAMM</name>
<dbReference type="SMART" id="SM00528">
    <property type="entry name" value="HNS"/>
    <property type="match status" value="1"/>
</dbReference>
<comment type="subcellular location">
    <subcellularLocation>
        <location evidence="1">Cytoplasm</location>
        <location evidence="1">Nucleoid</location>
    </subcellularLocation>
</comment>
<dbReference type="InterPro" id="IPR027444">
    <property type="entry name" value="H-NS_C_dom"/>
</dbReference>
<dbReference type="Gene3D" id="4.10.430.10">
    <property type="entry name" value="Histone-like protein H-NS, C-terminal domain"/>
    <property type="match status" value="1"/>
</dbReference>
<dbReference type="Pfam" id="PF22470">
    <property type="entry name" value="Histone_HNS_N"/>
    <property type="match status" value="1"/>
</dbReference>
<dbReference type="GO" id="GO:0003681">
    <property type="term" value="F:bent DNA binding"/>
    <property type="evidence" value="ECO:0007669"/>
    <property type="project" value="TreeGrafter"/>
</dbReference>
<dbReference type="OrthoDB" id="6088948at2"/>
<evidence type="ECO:0000256" key="5">
    <source>
        <dbReference type="PIRNR" id="PIRNR002096"/>
    </source>
</evidence>
<dbReference type="Gene3D" id="1.10.287.1050">
    <property type="entry name" value="H-NS histone-like proteins"/>
    <property type="match status" value="1"/>
</dbReference>
<dbReference type="RefSeq" id="WP_093140683.1">
    <property type="nucleotide sequence ID" value="NZ_FOXF01000006.1"/>
</dbReference>
<dbReference type="GO" id="GO:0003680">
    <property type="term" value="F:minor groove of adenine-thymine-rich DNA binding"/>
    <property type="evidence" value="ECO:0007669"/>
    <property type="project" value="TreeGrafter"/>
</dbReference>
<dbReference type="AlphaFoldDB" id="A0A662ZG82"/>
<dbReference type="InterPro" id="IPR027454">
    <property type="entry name" value="Histone_HNS_N"/>
</dbReference>
<dbReference type="GO" id="GO:0001217">
    <property type="term" value="F:DNA-binding transcription repressor activity"/>
    <property type="evidence" value="ECO:0007669"/>
    <property type="project" value="TreeGrafter"/>
</dbReference>
<dbReference type="EMBL" id="FOXF01000006">
    <property type="protein sequence ID" value="SFP14465.1"/>
    <property type="molecule type" value="Genomic_DNA"/>
</dbReference>
<feature type="domain" description="DNA-binding protein H-NS-like C-terminal" evidence="6">
    <location>
        <begin position="86"/>
        <end position="134"/>
    </location>
</feature>
<evidence type="ECO:0000256" key="3">
    <source>
        <dbReference type="ARBA" id="ARBA00022490"/>
    </source>
</evidence>
<dbReference type="SUPFAM" id="SSF81273">
    <property type="entry name" value="H-NS histone-like proteins"/>
    <property type="match status" value="2"/>
</dbReference>
<dbReference type="GO" id="GO:0009295">
    <property type="term" value="C:nucleoid"/>
    <property type="evidence" value="ECO:0007669"/>
    <property type="project" value="UniProtKB-SubCell"/>
</dbReference>
<keyword evidence="4 5" id="KW-0238">DNA-binding</keyword>
<dbReference type="InterPro" id="IPR001801">
    <property type="entry name" value="Histone_HNS"/>
</dbReference>
<gene>
    <name evidence="7" type="ORF">SAMN02910344_00541</name>
</gene>
<proteinExistence type="inferred from homology"/>
<evidence type="ECO:0000259" key="6">
    <source>
        <dbReference type="SMART" id="SM00528"/>
    </source>
</evidence>
<evidence type="ECO:0000256" key="1">
    <source>
        <dbReference type="ARBA" id="ARBA00004453"/>
    </source>
</evidence>
<reference evidence="7 8" key="1">
    <citation type="submission" date="2016-10" db="EMBL/GenBank/DDBJ databases">
        <authorList>
            <person name="Varghese N."/>
            <person name="Submissions S."/>
        </authorList>
    </citation>
    <scope>NUCLEOTIDE SEQUENCE [LARGE SCALE GENOMIC DNA]</scope>
    <source>
        <strain evidence="7 8">DSM 1361</strain>
    </source>
</reference>
<protein>
    <recommendedName>
        <fullName evidence="5">DNA-binding protein</fullName>
    </recommendedName>
</protein>
<dbReference type="GO" id="GO:0046983">
    <property type="term" value="F:protein dimerization activity"/>
    <property type="evidence" value="ECO:0007669"/>
    <property type="project" value="InterPro"/>
</dbReference>
<evidence type="ECO:0000256" key="2">
    <source>
        <dbReference type="ARBA" id="ARBA00010610"/>
    </source>
</evidence>
<dbReference type="InterPro" id="IPR037150">
    <property type="entry name" value="H-NS_C_dom_sf"/>
</dbReference>
<dbReference type="GO" id="GO:0000976">
    <property type="term" value="F:transcription cis-regulatory region binding"/>
    <property type="evidence" value="ECO:0007669"/>
    <property type="project" value="TreeGrafter"/>
</dbReference>
<dbReference type="PANTHER" id="PTHR38097">
    <property type="match status" value="1"/>
</dbReference>
<sequence length="139" mass="15892">MDFLSVLTNGRLLKSAVADLTSSEIQDIIQKLQKIHDEKKIDEELSEKVRKERQEALNAIKAIMAQNNISATDLSMLAESAESEKQIRRRVVPPKYKFTDENGNVLTWTGQGRTPLSFRECIKREGKSMDDYLINHNND</sequence>
<dbReference type="GO" id="GO:0032993">
    <property type="term" value="C:protein-DNA complex"/>
    <property type="evidence" value="ECO:0007669"/>
    <property type="project" value="TreeGrafter"/>
</dbReference>